<dbReference type="Proteomes" id="UP000001822">
    <property type="component" value="Chromosome"/>
</dbReference>
<name>A0A6N4SQM7_CYTH3</name>
<gene>
    <name evidence="1" type="ordered locus">CHU_1323</name>
</gene>
<dbReference type="EMBL" id="CP000383">
    <property type="protein sequence ID" value="ABG58595.1"/>
    <property type="molecule type" value="Genomic_DNA"/>
</dbReference>
<dbReference type="AlphaFoldDB" id="A0A6N4SQM7"/>
<reference evidence="1 2" key="1">
    <citation type="journal article" date="2007" name="Appl. Environ. Microbiol.">
        <title>Genome sequence of the cellulolytic gliding bacterium Cytophaga hutchinsonii.</title>
        <authorList>
            <person name="Xie G."/>
            <person name="Bruce D.C."/>
            <person name="Challacombe J.F."/>
            <person name="Chertkov O."/>
            <person name="Detter J.C."/>
            <person name="Gilna P."/>
            <person name="Han C.S."/>
            <person name="Lucas S."/>
            <person name="Misra M."/>
            <person name="Myers G.L."/>
            <person name="Richardson P."/>
            <person name="Tapia R."/>
            <person name="Thayer N."/>
            <person name="Thompson L.S."/>
            <person name="Brettin T.S."/>
            <person name="Henrissat B."/>
            <person name="Wilson D.B."/>
            <person name="McBride M.J."/>
        </authorList>
    </citation>
    <scope>NUCLEOTIDE SEQUENCE [LARGE SCALE GENOMIC DNA]</scope>
    <source>
        <strain evidence="2">ATCC 33406 / DSM 1761 / CIP 103989 / NBRC 15051 / NCIMB 9469 / D465</strain>
    </source>
</reference>
<evidence type="ECO:0000313" key="2">
    <source>
        <dbReference type="Proteomes" id="UP000001822"/>
    </source>
</evidence>
<accession>A0A6N4SQM7</accession>
<dbReference type="RefSeq" id="WP_011584710.1">
    <property type="nucleotide sequence ID" value="NC_008255.1"/>
</dbReference>
<organism evidence="1 2">
    <name type="scientific">Cytophaga hutchinsonii (strain ATCC 33406 / DSM 1761 / CIP 103989 / NBRC 15051 / NCIMB 9469 / D465)</name>
    <dbReference type="NCBI Taxonomy" id="269798"/>
    <lineage>
        <taxon>Bacteria</taxon>
        <taxon>Pseudomonadati</taxon>
        <taxon>Bacteroidota</taxon>
        <taxon>Cytophagia</taxon>
        <taxon>Cytophagales</taxon>
        <taxon>Cytophagaceae</taxon>
        <taxon>Cytophaga</taxon>
    </lineage>
</organism>
<dbReference type="InterPro" id="IPR012675">
    <property type="entry name" value="Beta-grasp_dom_sf"/>
</dbReference>
<keyword evidence="2" id="KW-1185">Reference proteome</keyword>
<dbReference type="Gene3D" id="3.10.20.30">
    <property type="match status" value="1"/>
</dbReference>
<dbReference type="KEGG" id="chu:CHU_1323"/>
<proteinExistence type="predicted"/>
<dbReference type="InterPro" id="IPR003749">
    <property type="entry name" value="ThiS/MoaD-like"/>
</dbReference>
<dbReference type="Pfam" id="PF02597">
    <property type="entry name" value="ThiS"/>
    <property type="match status" value="1"/>
</dbReference>
<dbReference type="OrthoDB" id="598356at2"/>
<evidence type="ECO:0000313" key="1">
    <source>
        <dbReference type="EMBL" id="ABG58595.1"/>
    </source>
</evidence>
<protein>
    <recommendedName>
        <fullName evidence="3">Molybdopterin synthase subunit MoaD</fullName>
    </recommendedName>
</protein>
<dbReference type="SUPFAM" id="SSF54285">
    <property type="entry name" value="MoaD/ThiS"/>
    <property type="match status" value="1"/>
</dbReference>
<sequence length="78" mass="8705">MKVHVFAALKDVMPAALELNATDIRTIRELKETLLLTYPDAVTLLNACRFSSEKEILPLEKEITDYENIFVIPPSSGG</sequence>
<dbReference type="InterPro" id="IPR016155">
    <property type="entry name" value="Mopterin_synth/thiamin_S_b"/>
</dbReference>
<evidence type="ECO:0008006" key="3">
    <source>
        <dbReference type="Google" id="ProtNLM"/>
    </source>
</evidence>